<dbReference type="Pfam" id="PF00725">
    <property type="entry name" value="3HCDH"/>
    <property type="match status" value="1"/>
</dbReference>
<dbReference type="Gene3D" id="1.10.1040.50">
    <property type="match status" value="1"/>
</dbReference>
<name>A0ABS5XKB2_9GAMM</name>
<evidence type="ECO:0000256" key="5">
    <source>
        <dbReference type="ARBA" id="ARBA00023002"/>
    </source>
</evidence>
<dbReference type="Proteomes" id="UP001519667">
    <property type="component" value="Unassembled WGS sequence"/>
</dbReference>
<evidence type="ECO:0000256" key="2">
    <source>
        <dbReference type="ARBA" id="ARBA00007005"/>
    </source>
</evidence>
<comment type="pathway">
    <text evidence="1">Lipid metabolism; fatty acid beta-oxidation.</text>
</comment>
<dbReference type="RefSeq" id="WP_215374072.1">
    <property type="nucleotide sequence ID" value="NZ_JAGTIS010000005.1"/>
</dbReference>
<evidence type="ECO:0000256" key="3">
    <source>
        <dbReference type="ARBA" id="ARBA00022832"/>
    </source>
</evidence>
<evidence type="ECO:0000313" key="14">
    <source>
        <dbReference type="EMBL" id="MBT8766742.1"/>
    </source>
</evidence>
<dbReference type="InterPro" id="IPR029045">
    <property type="entry name" value="ClpP/crotonase-like_dom_sf"/>
</dbReference>
<dbReference type="SUPFAM" id="SSF48179">
    <property type="entry name" value="6-phosphogluconate dehydrogenase C-terminal domain-like"/>
    <property type="match status" value="2"/>
</dbReference>
<evidence type="ECO:0000256" key="1">
    <source>
        <dbReference type="ARBA" id="ARBA00005005"/>
    </source>
</evidence>
<dbReference type="CDD" id="cd06558">
    <property type="entry name" value="crotonase-like"/>
    <property type="match status" value="1"/>
</dbReference>
<evidence type="ECO:0000256" key="9">
    <source>
        <dbReference type="ARBA" id="ARBA00023268"/>
    </source>
</evidence>
<dbReference type="SUPFAM" id="SSF51735">
    <property type="entry name" value="NAD(P)-binding Rossmann-fold domains"/>
    <property type="match status" value="1"/>
</dbReference>
<feature type="coiled-coil region" evidence="11">
    <location>
        <begin position="340"/>
        <end position="367"/>
    </location>
</feature>
<dbReference type="PANTHER" id="PTHR43612:SF3">
    <property type="entry name" value="TRIFUNCTIONAL ENZYME SUBUNIT ALPHA, MITOCHONDRIAL"/>
    <property type="match status" value="1"/>
</dbReference>
<keyword evidence="5" id="KW-0560">Oxidoreductase</keyword>
<evidence type="ECO:0000256" key="4">
    <source>
        <dbReference type="ARBA" id="ARBA00022963"/>
    </source>
</evidence>
<dbReference type="Gene3D" id="3.90.226.10">
    <property type="entry name" value="2-enoyl-CoA Hydratase, Chain A, domain 1"/>
    <property type="match status" value="1"/>
</dbReference>
<feature type="domain" description="3-hydroxyacyl-CoA dehydrogenase NAD binding" evidence="13">
    <location>
        <begin position="317"/>
        <end position="494"/>
    </location>
</feature>
<dbReference type="InterPro" id="IPR006108">
    <property type="entry name" value="3HC_DH_C"/>
</dbReference>
<dbReference type="InterPro" id="IPR036291">
    <property type="entry name" value="NAD(P)-bd_dom_sf"/>
</dbReference>
<dbReference type="Pfam" id="PF00378">
    <property type="entry name" value="ECH_1"/>
    <property type="match status" value="1"/>
</dbReference>
<sequence>MQTIKFEIEDGVALVGIDVPGRSLNILTPQLQRELDELFARLAGDDAVKGVVIHSAKARGFIAGADLMELVEAFEHGTSKVEAREQSAYLQGLTRRIETLGKPVATAIGGLALGGGLELALGTHYRVLSERADAQLGLPEVSVGLLPGGGGTQRLPRLIGIAQALPMLLDGKPVGPQRALELGLVDELAAPEQLLARAKAWVLANPDARQPWDRKGWKPRDLGSLAFPHGPLTSRILQAHVASRGNYPAPLAILSCVGEGMVVDLDTGLRIERNYFAQLLTGPVARNLIRTQFINKAAADKLVRRPQGFTSRSFTRIGVLGAGQMGAGIARVAAVAGIEVALLDASLEQAQAAHARLADELARAVSRGQLAGDKAEAALARIHPTADYAELGAAELVIEAVFEDLAVKAEVTARAVSAMPADALFASNTSTLPISLLAGQFPRPADFIGLHFFSPVERMPLVEIIRGRETSDATLAAAMDFVAQLRKTPILVNDSPGFFTSRVFGSFVDEGFLMLEDGIAPALIEQAARQAGMPVGPLAVADEVSLELQLKVNRQAIELGFEERFQRGAAIDLVKTMVNEFHRPGRRAGGGFYDYPEEGGKRLWTGLAQHWPQASQQPTLEELRLRILSIQALESARCVEEGVITDAADADLGSTLGIGFPTWTGGVLSYIDTLGLAAFVEQCDGLAERWGERFRPSAWLRRRAETGERFHPRPTQAGN</sequence>
<keyword evidence="7" id="KW-0443">Lipid metabolism</keyword>
<accession>A0ABS5XKB2</accession>
<keyword evidence="8" id="KW-0456">Lyase</keyword>
<evidence type="ECO:0000259" key="12">
    <source>
        <dbReference type="Pfam" id="PF00725"/>
    </source>
</evidence>
<dbReference type="Pfam" id="PF02737">
    <property type="entry name" value="3HCDH_N"/>
    <property type="match status" value="1"/>
</dbReference>
<reference evidence="14 15" key="1">
    <citation type="submission" date="2021-04" db="EMBL/GenBank/DDBJ databases">
        <title>Pseudomonas boanensis sp. nov., a bacterium isolated from river water used for household purposes in Boane District, Mozambique.</title>
        <authorList>
            <person name="Nicklasson M."/>
            <person name="Martin-Rodriguez A.J."/>
            <person name="Thorell K."/>
            <person name="Neves L."/>
            <person name="Mussagy A."/>
            <person name="Rydberg H.A."/>
            <person name="Hernroth B."/>
            <person name="Svensson-Stadler L."/>
            <person name="Sjoling A."/>
        </authorList>
    </citation>
    <scope>NUCLEOTIDE SEQUENCE [LARGE SCALE GENOMIC DNA]</scope>
    <source>
        <strain evidence="14 15">DB1</strain>
    </source>
</reference>
<dbReference type="InterPro" id="IPR006176">
    <property type="entry name" value="3-OHacyl-CoA_DH_NAD-bd"/>
</dbReference>
<evidence type="ECO:0000256" key="6">
    <source>
        <dbReference type="ARBA" id="ARBA00023027"/>
    </source>
</evidence>
<organism evidence="14 15">
    <name type="scientific">Metapseudomonas boanensis</name>
    <dbReference type="NCBI Taxonomy" id="2822138"/>
    <lineage>
        <taxon>Bacteria</taxon>
        <taxon>Pseudomonadati</taxon>
        <taxon>Pseudomonadota</taxon>
        <taxon>Gammaproteobacteria</taxon>
        <taxon>Pseudomonadales</taxon>
        <taxon>Pseudomonadaceae</taxon>
        <taxon>Metapseudomonas</taxon>
    </lineage>
</organism>
<keyword evidence="9" id="KW-0511">Multifunctional enzyme</keyword>
<evidence type="ECO:0000256" key="8">
    <source>
        <dbReference type="ARBA" id="ARBA00023239"/>
    </source>
</evidence>
<feature type="domain" description="3-hydroxyacyl-CoA dehydrogenase C-terminal" evidence="12">
    <location>
        <begin position="497"/>
        <end position="595"/>
    </location>
</feature>
<gene>
    <name evidence="14" type="ORF">J7302_11500</name>
</gene>
<comment type="caution">
    <text evidence="14">The sequence shown here is derived from an EMBL/GenBank/DDBJ whole genome shotgun (WGS) entry which is preliminary data.</text>
</comment>
<dbReference type="SUPFAM" id="SSF52096">
    <property type="entry name" value="ClpP/crotonase"/>
    <property type="match status" value="1"/>
</dbReference>
<dbReference type="Gene3D" id="3.40.50.720">
    <property type="entry name" value="NAD(P)-binding Rossmann-like Domain"/>
    <property type="match status" value="1"/>
</dbReference>
<dbReference type="InterPro" id="IPR050136">
    <property type="entry name" value="FA_oxidation_alpha_subunit"/>
</dbReference>
<dbReference type="InterPro" id="IPR008927">
    <property type="entry name" value="6-PGluconate_DH-like_C_sf"/>
</dbReference>
<evidence type="ECO:0000256" key="7">
    <source>
        <dbReference type="ARBA" id="ARBA00023098"/>
    </source>
</evidence>
<evidence type="ECO:0000259" key="13">
    <source>
        <dbReference type="Pfam" id="PF02737"/>
    </source>
</evidence>
<evidence type="ECO:0000256" key="11">
    <source>
        <dbReference type="SAM" id="Coils"/>
    </source>
</evidence>
<dbReference type="EMBL" id="JAGTIS010000005">
    <property type="protein sequence ID" value="MBT8766742.1"/>
    <property type="molecule type" value="Genomic_DNA"/>
</dbReference>
<dbReference type="PANTHER" id="PTHR43612">
    <property type="entry name" value="TRIFUNCTIONAL ENZYME SUBUNIT ALPHA"/>
    <property type="match status" value="1"/>
</dbReference>
<comment type="catalytic activity">
    <reaction evidence="10">
        <text>a (3S)-3-hydroxyacyl-CoA + NAD(+) = a 3-oxoacyl-CoA + NADH + H(+)</text>
        <dbReference type="Rhea" id="RHEA:22432"/>
        <dbReference type="ChEBI" id="CHEBI:15378"/>
        <dbReference type="ChEBI" id="CHEBI:57318"/>
        <dbReference type="ChEBI" id="CHEBI:57540"/>
        <dbReference type="ChEBI" id="CHEBI:57945"/>
        <dbReference type="ChEBI" id="CHEBI:90726"/>
        <dbReference type="EC" id="1.1.1.35"/>
    </reaction>
</comment>
<protein>
    <submittedName>
        <fullName evidence="14">Enoyl-CoA hydratase/isomerase family protein</fullName>
    </submittedName>
</protein>
<dbReference type="InterPro" id="IPR001753">
    <property type="entry name" value="Enoyl-CoA_hydra/iso"/>
</dbReference>
<keyword evidence="11" id="KW-0175">Coiled coil</keyword>
<keyword evidence="4" id="KW-0442">Lipid degradation</keyword>
<keyword evidence="15" id="KW-1185">Reference proteome</keyword>
<proteinExistence type="inferred from homology"/>
<evidence type="ECO:0000256" key="10">
    <source>
        <dbReference type="ARBA" id="ARBA00049556"/>
    </source>
</evidence>
<keyword evidence="6" id="KW-0520">NAD</keyword>
<evidence type="ECO:0000313" key="15">
    <source>
        <dbReference type="Proteomes" id="UP001519667"/>
    </source>
</evidence>
<keyword evidence="3" id="KW-0276">Fatty acid metabolism</keyword>
<comment type="similarity">
    <text evidence="2">In the central section; belongs to the 3-hydroxyacyl-CoA dehydrogenase family.</text>
</comment>